<dbReference type="SUPFAM" id="SSF103473">
    <property type="entry name" value="MFS general substrate transporter"/>
    <property type="match status" value="1"/>
</dbReference>
<organism evidence="8">
    <name type="scientific">Phaeodactylum tricornutum</name>
    <name type="common">Diatom</name>
    <dbReference type="NCBI Taxonomy" id="2850"/>
    <lineage>
        <taxon>Eukaryota</taxon>
        <taxon>Sar</taxon>
        <taxon>Stramenopiles</taxon>
        <taxon>Ochrophyta</taxon>
        <taxon>Bacillariophyta</taxon>
        <taxon>Bacillariophyceae</taxon>
        <taxon>Bacillariophycidae</taxon>
        <taxon>Naviculales</taxon>
        <taxon>Phaeodactylaceae</taxon>
        <taxon>Phaeodactylum</taxon>
    </lineage>
</organism>
<feature type="transmembrane region" description="Helical" evidence="6">
    <location>
        <begin position="395"/>
        <end position="417"/>
    </location>
</feature>
<dbReference type="Proteomes" id="UP000836788">
    <property type="component" value="Chromosome 10"/>
</dbReference>
<evidence type="ECO:0000259" key="7">
    <source>
        <dbReference type="PROSITE" id="PS50850"/>
    </source>
</evidence>
<evidence type="ECO:0000313" key="8">
    <source>
        <dbReference type="EMBL" id="CAG9278716.1"/>
    </source>
</evidence>
<keyword evidence="2 6" id="KW-0812">Transmembrane</keyword>
<feature type="transmembrane region" description="Helical" evidence="6">
    <location>
        <begin position="356"/>
        <end position="375"/>
    </location>
</feature>
<evidence type="ECO:0000256" key="4">
    <source>
        <dbReference type="ARBA" id="ARBA00023136"/>
    </source>
</evidence>
<feature type="domain" description="Major facilitator superfamily (MFS) profile" evidence="7">
    <location>
        <begin position="83"/>
        <end position="548"/>
    </location>
</feature>
<dbReference type="PROSITE" id="PS50850">
    <property type="entry name" value="MFS"/>
    <property type="match status" value="1"/>
</dbReference>
<proteinExistence type="predicted"/>
<feature type="transmembrane region" description="Helical" evidence="6">
    <location>
        <begin position="217"/>
        <end position="239"/>
    </location>
</feature>
<keyword evidence="4 6" id="KW-0472">Membrane</keyword>
<protein>
    <recommendedName>
        <fullName evidence="7">Major facilitator superfamily (MFS) profile domain-containing protein</fullName>
    </recommendedName>
</protein>
<evidence type="ECO:0000256" key="3">
    <source>
        <dbReference type="ARBA" id="ARBA00022989"/>
    </source>
</evidence>
<feature type="transmembrane region" description="Helical" evidence="6">
    <location>
        <begin position="185"/>
        <end position="205"/>
    </location>
</feature>
<name>A0A8J9SPS9_PHATR</name>
<dbReference type="GO" id="GO:0022857">
    <property type="term" value="F:transmembrane transporter activity"/>
    <property type="evidence" value="ECO:0007669"/>
    <property type="project" value="InterPro"/>
</dbReference>
<sequence length="566" mass="61330">MTDLLQLGNTVDNLQQPLLASKDCVLDRWIMALQEEEQLGIEANDEDSILSNTIRELDGLDRVQDSTNVSMSLESNHWYSNDMLIIAMLSNFSTSYNVVNISLVLPILQQVTNTSSTKDAASVASSLLAGMMFGQVFGGALGDYPRLGRLGALRLVMCLQLVASLGSAFVDTSGTAILDVYDQLTLWRFLLGVGAGGVYPLAAVLSAEQGESTDAESLHRVVLTFSMQGVGFLTVPLLTVPLLYTVSNLNTVWRIILGLGSLPGFALLLLQWHWYRKQQTGEILPASDPEQDAAFGQESSALQDSDGEVGTCLDSGPNLENDSGSESTQIVIRHGWLGSIRHEDHLFSKLMGTAGAWFLFDVLFYGNTLFQPIVLEAAFGTPETSNARQLLQRTALNSLFLTSIAFPGYAIADLVMGKKTLGVTQTPRYVMMQGFTAMFLLYLTIGVFWRGLKHYPVVLVTLYGLTFFFANYGPNTTTFVLPSLVYSVECRSTLNGISAAAGKLGAWTGATLFAPAASRYGNATVMIMCAVVSVVALALTKLFVKVKAPHGHHHANHSAISPEEIQ</sequence>
<feature type="region of interest" description="Disordered" evidence="5">
    <location>
        <begin position="287"/>
        <end position="325"/>
    </location>
</feature>
<evidence type="ECO:0000256" key="5">
    <source>
        <dbReference type="SAM" id="MobiDB-lite"/>
    </source>
</evidence>
<dbReference type="PANTHER" id="PTHR24064">
    <property type="entry name" value="SOLUTE CARRIER FAMILY 22 MEMBER"/>
    <property type="match status" value="1"/>
</dbReference>
<comment type="subcellular location">
    <subcellularLocation>
        <location evidence="1">Membrane</location>
        <topology evidence="1">Multi-pass membrane protein</topology>
    </subcellularLocation>
</comment>
<feature type="transmembrane region" description="Helical" evidence="6">
    <location>
        <begin position="120"/>
        <end position="140"/>
    </location>
</feature>
<dbReference type="GO" id="GO:0016020">
    <property type="term" value="C:membrane"/>
    <property type="evidence" value="ECO:0007669"/>
    <property type="project" value="UniProtKB-SubCell"/>
</dbReference>
<reference evidence="8" key="1">
    <citation type="submission" date="2022-02" db="EMBL/GenBank/DDBJ databases">
        <authorList>
            <person name="Giguere J D."/>
        </authorList>
    </citation>
    <scope>NUCLEOTIDE SEQUENCE</scope>
    <source>
        <strain evidence="8">CCAP 1055/1</strain>
    </source>
</reference>
<dbReference type="InterPro" id="IPR011701">
    <property type="entry name" value="MFS"/>
</dbReference>
<feature type="transmembrane region" description="Helical" evidence="6">
    <location>
        <begin position="84"/>
        <end position="108"/>
    </location>
</feature>
<feature type="transmembrane region" description="Helical" evidence="6">
    <location>
        <begin position="455"/>
        <end position="473"/>
    </location>
</feature>
<evidence type="ECO:0000256" key="6">
    <source>
        <dbReference type="SAM" id="Phobius"/>
    </source>
</evidence>
<dbReference type="InterPro" id="IPR020846">
    <property type="entry name" value="MFS_dom"/>
</dbReference>
<feature type="transmembrane region" description="Helical" evidence="6">
    <location>
        <begin position="429"/>
        <end position="449"/>
    </location>
</feature>
<gene>
    <name evidence="8" type="ORF">PTTT1_LOCUS7807</name>
</gene>
<dbReference type="Gene3D" id="1.20.1250.20">
    <property type="entry name" value="MFS general substrate transporter like domains"/>
    <property type="match status" value="2"/>
</dbReference>
<dbReference type="EMBL" id="OU594951">
    <property type="protein sequence ID" value="CAG9278716.1"/>
    <property type="molecule type" value="Genomic_DNA"/>
</dbReference>
<feature type="transmembrane region" description="Helical" evidence="6">
    <location>
        <begin position="152"/>
        <end position="170"/>
    </location>
</feature>
<dbReference type="InterPro" id="IPR036259">
    <property type="entry name" value="MFS_trans_sf"/>
</dbReference>
<dbReference type="AlphaFoldDB" id="A0A8J9SPS9"/>
<feature type="transmembrane region" description="Helical" evidence="6">
    <location>
        <begin position="251"/>
        <end position="270"/>
    </location>
</feature>
<accession>A0A8J9SPS9</accession>
<evidence type="ECO:0000256" key="2">
    <source>
        <dbReference type="ARBA" id="ARBA00022692"/>
    </source>
</evidence>
<keyword evidence="3 6" id="KW-1133">Transmembrane helix</keyword>
<dbReference type="Pfam" id="PF07690">
    <property type="entry name" value="MFS_1"/>
    <property type="match status" value="1"/>
</dbReference>
<feature type="transmembrane region" description="Helical" evidence="6">
    <location>
        <begin position="523"/>
        <end position="544"/>
    </location>
</feature>
<evidence type="ECO:0000256" key="1">
    <source>
        <dbReference type="ARBA" id="ARBA00004141"/>
    </source>
</evidence>